<dbReference type="Proteomes" id="UP000464787">
    <property type="component" value="Chromosome"/>
</dbReference>
<evidence type="ECO:0000313" key="2">
    <source>
        <dbReference type="EMBL" id="QHJ01231.1"/>
    </source>
</evidence>
<name>A0A857JB35_9BURK</name>
<dbReference type="EMBL" id="CP047650">
    <property type="protein sequence ID" value="QHJ01231.1"/>
    <property type="molecule type" value="Genomic_DNA"/>
</dbReference>
<protein>
    <submittedName>
        <fullName evidence="2">Uncharacterized protein</fullName>
    </submittedName>
</protein>
<dbReference type="AlphaFoldDB" id="A0A857JB35"/>
<keyword evidence="3" id="KW-1185">Reference proteome</keyword>
<organism evidence="2 3">
    <name type="scientific">Xylophilus rhododendri</name>
    <dbReference type="NCBI Taxonomy" id="2697032"/>
    <lineage>
        <taxon>Bacteria</taxon>
        <taxon>Pseudomonadati</taxon>
        <taxon>Pseudomonadota</taxon>
        <taxon>Betaproteobacteria</taxon>
        <taxon>Burkholderiales</taxon>
        <taxon>Xylophilus</taxon>
    </lineage>
</organism>
<evidence type="ECO:0000256" key="1">
    <source>
        <dbReference type="SAM" id="MobiDB-lite"/>
    </source>
</evidence>
<evidence type="ECO:0000313" key="3">
    <source>
        <dbReference type="Proteomes" id="UP000464787"/>
    </source>
</evidence>
<sequence length="307" mass="34571">MLSLGGEEVEIRTRGQHRQPPIADFSFPSDDHSRSAEAARIPVPPFPADSNWIGLRLDDRGVGRIQYKEYWPLPTEEGMMDQPPQGIRFNNRLPLRNYPEEKLWVMFANNSPDELVAMGELVYGHFNTGFDATRLFKMTLPGRTFQVEHWNRDWDQSPLLTMVVGSLHFNAQVDFNVRILKARHMESSLPPLPPLPPAPPGPYPPDPPPYAPRIVGVQEGGTLAGGERLQVSDGDPDNRSFEVTIHGTGFPTLSILLEQDNTFIFPDLHISEGQAFWVRLRSFGRSGGLPAEHRYHYRPGPHVRAAS</sequence>
<dbReference type="RefSeq" id="WP_160555039.1">
    <property type="nucleotide sequence ID" value="NZ_CP047650.1"/>
</dbReference>
<reference evidence="2 3" key="1">
    <citation type="submission" date="2020-01" db="EMBL/GenBank/DDBJ databases">
        <title>Genome sequencing of strain KACC 21265.</title>
        <authorList>
            <person name="Heo J."/>
            <person name="Kim S.-J."/>
            <person name="Kim J.-S."/>
            <person name="Hong S.-B."/>
            <person name="Kwon S.-W."/>
        </authorList>
    </citation>
    <scope>NUCLEOTIDE SEQUENCE [LARGE SCALE GENOMIC DNA]</scope>
    <source>
        <strain evidence="2 3">KACC 21265</strain>
    </source>
</reference>
<gene>
    <name evidence="2" type="ORF">GT347_26515</name>
</gene>
<dbReference type="KEGG" id="xyk:GT347_26515"/>
<feature type="region of interest" description="Disordered" evidence="1">
    <location>
        <begin position="1"/>
        <end position="41"/>
    </location>
</feature>
<proteinExistence type="predicted"/>
<accession>A0A857JB35</accession>